<dbReference type="AlphaFoldDB" id="A0A1A9W7X7"/>
<keyword evidence="2" id="KW-1185">Reference proteome</keyword>
<name>A0A1A9W7X7_9MUSC</name>
<evidence type="ECO:0000313" key="2">
    <source>
        <dbReference type="Proteomes" id="UP000091820"/>
    </source>
</evidence>
<protein>
    <submittedName>
        <fullName evidence="1">Uncharacterized protein</fullName>
    </submittedName>
</protein>
<proteinExistence type="predicted"/>
<reference evidence="2" key="1">
    <citation type="submission" date="2014-03" db="EMBL/GenBank/DDBJ databases">
        <authorList>
            <person name="Aksoy S."/>
            <person name="Warren W."/>
            <person name="Wilson R.K."/>
        </authorList>
    </citation>
    <scope>NUCLEOTIDE SEQUENCE [LARGE SCALE GENOMIC DNA]</scope>
    <source>
        <strain evidence="2">IAEA</strain>
    </source>
</reference>
<accession>A0A1A9W7X7</accession>
<organism evidence="1 2">
    <name type="scientific">Glossina brevipalpis</name>
    <dbReference type="NCBI Taxonomy" id="37001"/>
    <lineage>
        <taxon>Eukaryota</taxon>
        <taxon>Metazoa</taxon>
        <taxon>Ecdysozoa</taxon>
        <taxon>Arthropoda</taxon>
        <taxon>Hexapoda</taxon>
        <taxon>Insecta</taxon>
        <taxon>Pterygota</taxon>
        <taxon>Neoptera</taxon>
        <taxon>Endopterygota</taxon>
        <taxon>Diptera</taxon>
        <taxon>Brachycera</taxon>
        <taxon>Muscomorpha</taxon>
        <taxon>Hippoboscoidea</taxon>
        <taxon>Glossinidae</taxon>
        <taxon>Glossina</taxon>
    </lineage>
</organism>
<evidence type="ECO:0000313" key="1">
    <source>
        <dbReference type="EnsemblMetazoa" id="GBRI009507-PA"/>
    </source>
</evidence>
<reference evidence="1" key="2">
    <citation type="submission" date="2020-05" db="UniProtKB">
        <authorList>
            <consortium name="EnsemblMetazoa"/>
        </authorList>
    </citation>
    <scope>IDENTIFICATION</scope>
    <source>
        <strain evidence="1">IAEA</strain>
    </source>
</reference>
<sequence length="183" mass="20390">MKGEAACSKQQAASKAQLTTTIAIAIMYTVYITGLKSAVFIRDIRGLGIYGPISYTRAHLDSQIVTIYYEYPQGEFKSCKCNEENFHALDQKHISASCEPDCSRAFFFLWCGGCSNNFNKETRVRTTPSPASPLYTHMSCIHCTQLGFAASVSIAHHSTAVALRRENQLFKVLKNYFIYTSTG</sequence>
<dbReference type="Proteomes" id="UP000091820">
    <property type="component" value="Unassembled WGS sequence"/>
</dbReference>
<dbReference type="VEuPathDB" id="VectorBase:GBRI009507"/>
<dbReference type="EnsemblMetazoa" id="GBRI009507-RA">
    <property type="protein sequence ID" value="GBRI009507-PA"/>
    <property type="gene ID" value="GBRI009507"/>
</dbReference>